<dbReference type="RefSeq" id="WP_158370078.1">
    <property type="nucleotide sequence ID" value="NZ_JAOQJU010000010.1"/>
</dbReference>
<evidence type="ECO:0000313" key="2">
    <source>
        <dbReference type="Proteomes" id="UP001652431"/>
    </source>
</evidence>
<dbReference type="InterPro" id="IPR010064">
    <property type="entry name" value="HK97-gp10_tail"/>
</dbReference>
<accession>A0ABT2RMZ5</accession>
<protein>
    <submittedName>
        <fullName evidence="1">HK97 gp10 family phage protein</fullName>
    </submittedName>
</protein>
<dbReference type="Pfam" id="PF04883">
    <property type="entry name" value="HK97-gp10_like"/>
    <property type="match status" value="1"/>
</dbReference>
<sequence>MAKKISVDQLSSEIMSALDEYKKVTDEVVKTAVNSVSKETKAMAQAGSPVKSGGYQKGWAVKKTSEKTGQVSITVYNRTKPGLTHLLEKGHAKRGGGRVAGKPHIAPAEEYAVNELEAAIKRGLS</sequence>
<comment type="caution">
    <text evidence="1">The sequence shown here is derived from an EMBL/GenBank/DDBJ whole genome shotgun (WGS) entry which is preliminary data.</text>
</comment>
<organism evidence="1 2">
    <name type="scientific">Dorea acetigenes</name>
    <dbReference type="NCBI Taxonomy" id="2981787"/>
    <lineage>
        <taxon>Bacteria</taxon>
        <taxon>Bacillati</taxon>
        <taxon>Bacillota</taxon>
        <taxon>Clostridia</taxon>
        <taxon>Lachnospirales</taxon>
        <taxon>Lachnospiraceae</taxon>
        <taxon>Dorea</taxon>
    </lineage>
</organism>
<gene>
    <name evidence="1" type="ORF">OCV99_09450</name>
</gene>
<evidence type="ECO:0000313" key="1">
    <source>
        <dbReference type="EMBL" id="MCU6686765.1"/>
    </source>
</evidence>
<proteinExistence type="predicted"/>
<dbReference type="EMBL" id="JAOQJU010000010">
    <property type="protein sequence ID" value="MCU6686765.1"/>
    <property type="molecule type" value="Genomic_DNA"/>
</dbReference>
<name>A0ABT2RMZ5_9FIRM</name>
<reference evidence="1 2" key="1">
    <citation type="journal article" date="2021" name="ISME Commun">
        <title>Automated analysis of genomic sequences facilitates high-throughput and comprehensive description of bacteria.</title>
        <authorList>
            <person name="Hitch T.C.A."/>
        </authorList>
    </citation>
    <scope>NUCLEOTIDE SEQUENCE [LARGE SCALE GENOMIC DNA]</scope>
    <source>
        <strain evidence="1 2">Sanger_03</strain>
    </source>
</reference>
<dbReference type="Proteomes" id="UP001652431">
    <property type="component" value="Unassembled WGS sequence"/>
</dbReference>
<keyword evidence="2" id="KW-1185">Reference proteome</keyword>